<dbReference type="InterPro" id="IPR023365">
    <property type="entry name" value="Sortase_dom-sf"/>
</dbReference>
<dbReference type="InterPro" id="IPR042007">
    <property type="entry name" value="Sortase_A"/>
</dbReference>
<dbReference type="OrthoDB" id="1648028at2"/>
<sequence length="237" mass="26332">MAKAPKQPKKSSKAKTWAWRVFLTLGLLLGLALVFNEQIKLFVVDWMSRSTLSAVDKQSVEKNNKKKATYDFSKVNDLDLGTVGNAAMNTKNAIGMIAIPKVSLRLPIMKGLANDNLSVGAATMTADQKMGEGNYALAGHDTSHKGVLFSPLGYVKKGDNIYLTDMKKVYRYKVTLKKNVDQYEVHWVDPVPNQKLITLITCEVSTASRADRIMVRGELKKVSKATKKHLKVFKADK</sequence>
<dbReference type="Pfam" id="PF04203">
    <property type="entry name" value="Sortase"/>
    <property type="match status" value="1"/>
</dbReference>
<dbReference type="STRING" id="1423730.FC75_GL001529"/>
<dbReference type="GO" id="GO:0008234">
    <property type="term" value="F:cysteine-type peptidase activity"/>
    <property type="evidence" value="ECO:0007669"/>
    <property type="project" value="UniProtKB-KW"/>
</dbReference>
<proteinExistence type="predicted"/>
<dbReference type="AlphaFoldDB" id="A0A0R2F4E3"/>
<feature type="active site" description="Proton donor/acceptor" evidence="4">
    <location>
        <position position="140"/>
    </location>
</feature>
<accession>A0A0R2F4E3</accession>
<evidence type="ECO:0000313" key="5">
    <source>
        <dbReference type="EMBL" id="KRN23329.1"/>
    </source>
</evidence>
<dbReference type="CDD" id="cd06165">
    <property type="entry name" value="Sortase_A"/>
    <property type="match status" value="1"/>
</dbReference>
<dbReference type="EMBL" id="AYZJ01000028">
    <property type="protein sequence ID" value="KRN23329.1"/>
    <property type="molecule type" value="Genomic_DNA"/>
</dbReference>
<dbReference type="SUPFAM" id="SSF63817">
    <property type="entry name" value="Sortase"/>
    <property type="match status" value="1"/>
</dbReference>
<name>A0A0R2F4E3_9LACO</name>
<evidence type="ECO:0000256" key="2">
    <source>
        <dbReference type="ARBA" id="ARBA00022801"/>
    </source>
</evidence>
<reference evidence="5 6" key="1">
    <citation type="journal article" date="2015" name="Genome Announc.">
        <title>Expanding the biotechnology potential of lactobacilli through comparative genomics of 213 strains and associated genera.</title>
        <authorList>
            <person name="Sun Z."/>
            <person name="Harris H.M."/>
            <person name="McCann A."/>
            <person name="Guo C."/>
            <person name="Argimon S."/>
            <person name="Zhang W."/>
            <person name="Yang X."/>
            <person name="Jeffery I.B."/>
            <person name="Cooney J.C."/>
            <person name="Kagawa T.F."/>
            <person name="Liu W."/>
            <person name="Song Y."/>
            <person name="Salvetti E."/>
            <person name="Wrobel A."/>
            <person name="Rasinkangas P."/>
            <person name="Parkhill J."/>
            <person name="Rea M.C."/>
            <person name="O'Sullivan O."/>
            <person name="Ritari J."/>
            <person name="Douillard F.P."/>
            <person name="Paul Ross R."/>
            <person name="Yang R."/>
            <person name="Briner A.E."/>
            <person name="Felis G.E."/>
            <person name="de Vos W.M."/>
            <person name="Barrangou R."/>
            <person name="Klaenhammer T.R."/>
            <person name="Caufield P.W."/>
            <person name="Cui Y."/>
            <person name="Zhang H."/>
            <person name="O'Toole P.W."/>
        </authorList>
    </citation>
    <scope>NUCLEOTIDE SEQUENCE [LARGE SCALE GENOMIC DNA]</scope>
    <source>
        <strain evidence="5 6">DSM 22697</strain>
    </source>
</reference>
<dbReference type="NCBIfam" id="TIGR01076">
    <property type="entry name" value="sortase_fam"/>
    <property type="match status" value="1"/>
</dbReference>
<dbReference type="Proteomes" id="UP000050865">
    <property type="component" value="Unassembled WGS sequence"/>
</dbReference>
<keyword evidence="6" id="KW-1185">Reference proteome</keyword>
<evidence type="ECO:0000313" key="6">
    <source>
        <dbReference type="Proteomes" id="UP000050865"/>
    </source>
</evidence>
<evidence type="ECO:0000256" key="4">
    <source>
        <dbReference type="PIRSR" id="PIRSR605754-1"/>
    </source>
</evidence>
<dbReference type="InterPro" id="IPR005754">
    <property type="entry name" value="Sortase"/>
</dbReference>
<gene>
    <name evidence="5" type="ORF">FC75_GL001529</name>
</gene>
<comment type="caution">
    <text evidence="5">The sequence shown here is derived from an EMBL/GenBank/DDBJ whole genome shotgun (WGS) entry which is preliminary data.</text>
</comment>
<feature type="active site" description="Acyl-thioester intermediate" evidence="4">
    <location>
        <position position="202"/>
    </location>
</feature>
<dbReference type="RefSeq" id="WP_054662200.1">
    <property type="nucleotide sequence ID" value="NZ_AYZJ01000028.1"/>
</dbReference>
<dbReference type="PATRIC" id="fig|1423730.4.peg.1604"/>
<keyword evidence="1" id="KW-0645">Protease</keyword>
<protein>
    <submittedName>
        <fullName evidence="5">Sortase A</fullName>
    </submittedName>
</protein>
<keyword evidence="2" id="KW-0378">Hydrolase</keyword>
<keyword evidence="3" id="KW-0788">Thiol protease</keyword>
<organism evidence="5 6">
    <name type="scientific">Lacticaseibacillus camelliae DSM 22697 = JCM 13995</name>
    <dbReference type="NCBI Taxonomy" id="1423730"/>
    <lineage>
        <taxon>Bacteria</taxon>
        <taxon>Bacillati</taxon>
        <taxon>Bacillota</taxon>
        <taxon>Bacilli</taxon>
        <taxon>Lactobacillales</taxon>
        <taxon>Lactobacillaceae</taxon>
        <taxon>Lacticaseibacillus</taxon>
    </lineage>
</organism>
<dbReference type="Gene3D" id="2.40.260.10">
    <property type="entry name" value="Sortase"/>
    <property type="match status" value="1"/>
</dbReference>
<dbReference type="GO" id="GO:0006508">
    <property type="term" value="P:proteolysis"/>
    <property type="evidence" value="ECO:0007669"/>
    <property type="project" value="UniProtKB-KW"/>
</dbReference>
<evidence type="ECO:0000256" key="3">
    <source>
        <dbReference type="ARBA" id="ARBA00022807"/>
    </source>
</evidence>
<evidence type="ECO:0000256" key="1">
    <source>
        <dbReference type="ARBA" id="ARBA00022670"/>
    </source>
</evidence>